<feature type="domain" description="Apple" evidence="26">
    <location>
        <begin position="3944"/>
        <end position="4024"/>
    </location>
</feature>
<protein>
    <recommendedName>
        <fullName evidence="2">non-specific serine/threonine protein kinase</fullName>
        <ecNumber evidence="2">2.7.11.1</ecNumber>
    </recommendedName>
</protein>
<feature type="domain" description="Bulb-type lectin" evidence="25">
    <location>
        <begin position="435"/>
        <end position="558"/>
    </location>
</feature>
<organism evidence="27 28">
    <name type="scientific">Cannabis sativa</name>
    <name type="common">Hemp</name>
    <name type="synonym">Marijuana</name>
    <dbReference type="NCBI Taxonomy" id="3483"/>
    <lineage>
        <taxon>Eukaryota</taxon>
        <taxon>Viridiplantae</taxon>
        <taxon>Streptophyta</taxon>
        <taxon>Embryophyta</taxon>
        <taxon>Tracheophyta</taxon>
        <taxon>Spermatophyta</taxon>
        <taxon>Magnoliopsida</taxon>
        <taxon>eudicotyledons</taxon>
        <taxon>Gunneridae</taxon>
        <taxon>Pentapetalae</taxon>
        <taxon>rosids</taxon>
        <taxon>fabids</taxon>
        <taxon>Rosales</taxon>
        <taxon>Cannabaceae</taxon>
        <taxon>Cannabis</taxon>
    </lineage>
</organism>
<dbReference type="GO" id="GO:0004674">
    <property type="term" value="F:protein serine/threonine kinase activity"/>
    <property type="evidence" value="ECO:0007669"/>
    <property type="project" value="UniProtKB-KW"/>
</dbReference>
<dbReference type="SUPFAM" id="SSF51110">
    <property type="entry name" value="alpha-D-mannose-specific plant lectins"/>
    <property type="match status" value="11"/>
</dbReference>
<feature type="domain" description="Apple" evidence="26">
    <location>
        <begin position="2817"/>
        <end position="2905"/>
    </location>
</feature>
<dbReference type="PANTHER" id="PTHR32444">
    <property type="entry name" value="BULB-TYPE LECTIN DOMAIN-CONTAINING PROTEIN"/>
    <property type="match status" value="1"/>
</dbReference>
<feature type="domain" description="Bulb-type lectin" evidence="25">
    <location>
        <begin position="22"/>
        <end position="147"/>
    </location>
</feature>
<feature type="domain" description="EGF-like" evidence="24">
    <location>
        <begin position="3889"/>
        <end position="3925"/>
    </location>
</feature>
<keyword evidence="13 21" id="KW-1133">Transmembrane helix</keyword>
<dbReference type="CDD" id="cd00028">
    <property type="entry name" value="B_lectin"/>
    <property type="match status" value="10"/>
</dbReference>
<feature type="domain" description="Bulb-type lectin" evidence="25">
    <location>
        <begin position="5242"/>
        <end position="5366"/>
    </location>
</feature>
<evidence type="ECO:0000256" key="13">
    <source>
        <dbReference type="ARBA" id="ARBA00022989"/>
    </source>
</evidence>
<keyword evidence="9" id="KW-0430">Lectin</keyword>
<feature type="domain" description="Apple" evidence="26">
    <location>
        <begin position="3394"/>
        <end position="3482"/>
    </location>
</feature>
<feature type="domain" description="Apple" evidence="26">
    <location>
        <begin position="752"/>
        <end position="838"/>
    </location>
</feature>
<evidence type="ECO:0000256" key="16">
    <source>
        <dbReference type="ARBA" id="ARBA00023170"/>
    </source>
</evidence>
<dbReference type="PANTHER" id="PTHR32444:SF63">
    <property type="entry name" value="G-TYPE LECTIN S-RECEPTOR-LIKE SERINE_THREONINE-PROTEIN KINASE RKS1"/>
    <property type="match status" value="1"/>
</dbReference>
<keyword evidence="6" id="KW-0808">Transferase</keyword>
<feature type="transmembrane region" description="Helical" evidence="21">
    <location>
        <begin position="5027"/>
        <end position="5050"/>
    </location>
</feature>
<evidence type="ECO:0000256" key="8">
    <source>
        <dbReference type="ARBA" id="ARBA00022729"/>
    </source>
</evidence>
<feature type="domain" description="Bulb-type lectin" evidence="25">
    <location>
        <begin position="4130"/>
        <end position="4250"/>
    </location>
</feature>
<feature type="transmembrane region" description="Helical" evidence="21">
    <location>
        <begin position="2477"/>
        <end position="2497"/>
    </location>
</feature>
<evidence type="ECO:0000259" key="23">
    <source>
        <dbReference type="PROSITE" id="PS50011"/>
    </source>
</evidence>
<feature type="domain" description="Protein kinase" evidence="23">
    <location>
        <begin position="2146"/>
        <end position="2463"/>
    </location>
</feature>
<dbReference type="PROSITE" id="PS50011">
    <property type="entry name" value="PROTEIN_KINASE_DOM"/>
    <property type="match status" value="2"/>
</dbReference>
<dbReference type="CDD" id="cd01098">
    <property type="entry name" value="PAN_AP_plant"/>
    <property type="match status" value="11"/>
</dbReference>
<feature type="domain" description="EGF-like" evidence="24">
    <location>
        <begin position="5503"/>
        <end position="5541"/>
    </location>
</feature>
<dbReference type="SMART" id="SM00473">
    <property type="entry name" value="PAN_AP"/>
    <property type="match status" value="11"/>
</dbReference>
<feature type="domain" description="EGF-like" evidence="24">
    <location>
        <begin position="4386"/>
        <end position="4422"/>
    </location>
</feature>
<dbReference type="GO" id="GO:0005886">
    <property type="term" value="C:plasma membrane"/>
    <property type="evidence" value="ECO:0007669"/>
    <property type="project" value="UniProtKB-SubCell"/>
</dbReference>
<dbReference type="InterPro" id="IPR036426">
    <property type="entry name" value="Bulb-type_lectin_dom_sf"/>
</dbReference>
<dbReference type="PROSITE" id="PS50927">
    <property type="entry name" value="BULB_LECTIN"/>
    <property type="match status" value="11"/>
</dbReference>
<comment type="catalytic activity">
    <reaction evidence="18">
        <text>L-threonyl-[protein] + ATP = O-phospho-L-threonyl-[protein] + ADP + H(+)</text>
        <dbReference type="Rhea" id="RHEA:46608"/>
        <dbReference type="Rhea" id="RHEA-COMP:11060"/>
        <dbReference type="Rhea" id="RHEA-COMP:11605"/>
        <dbReference type="ChEBI" id="CHEBI:15378"/>
        <dbReference type="ChEBI" id="CHEBI:30013"/>
        <dbReference type="ChEBI" id="CHEBI:30616"/>
        <dbReference type="ChEBI" id="CHEBI:61977"/>
        <dbReference type="ChEBI" id="CHEBI:456216"/>
        <dbReference type="EC" id="2.7.11.1"/>
    </reaction>
</comment>
<dbReference type="SMART" id="SM00108">
    <property type="entry name" value="B_lectin"/>
    <property type="match status" value="11"/>
</dbReference>
<dbReference type="PROSITE" id="PS50948">
    <property type="entry name" value="PAN"/>
    <property type="match status" value="11"/>
</dbReference>
<accession>A0A7J6HRU8</accession>
<keyword evidence="3" id="KW-1003">Cell membrane</keyword>
<dbReference type="Gene3D" id="2.90.10.10">
    <property type="entry name" value="Bulb-type lectin domain"/>
    <property type="match status" value="11"/>
</dbReference>
<dbReference type="FunFam" id="2.90.10.10:FF:000005">
    <property type="entry name" value="G-type lectin S-receptor-like serine/threonine-protein kinase"/>
    <property type="match status" value="7"/>
</dbReference>
<dbReference type="Proteomes" id="UP000583929">
    <property type="component" value="Unassembled WGS sequence"/>
</dbReference>
<evidence type="ECO:0000256" key="20">
    <source>
        <dbReference type="PROSITE-ProRule" id="PRU00076"/>
    </source>
</evidence>
<dbReference type="InterPro" id="IPR011009">
    <property type="entry name" value="Kinase-like_dom_sf"/>
</dbReference>
<feature type="transmembrane region" description="Helical" evidence="21">
    <location>
        <begin position="4037"/>
        <end position="4058"/>
    </location>
</feature>
<keyword evidence="5" id="KW-0597">Phosphoprotein</keyword>
<dbReference type="Pfam" id="PF00069">
    <property type="entry name" value="Pkinase"/>
    <property type="match status" value="2"/>
</dbReference>
<reference evidence="27 28" key="1">
    <citation type="journal article" date="2020" name="bioRxiv">
        <title>Sequence and annotation of 42 cannabis genomes reveals extensive copy number variation in cannabinoid synthesis and pathogen resistance genes.</title>
        <authorList>
            <person name="Mckernan K.J."/>
            <person name="Helbert Y."/>
            <person name="Kane L.T."/>
            <person name="Ebling H."/>
            <person name="Zhang L."/>
            <person name="Liu B."/>
            <person name="Eaton Z."/>
            <person name="Mclaughlin S."/>
            <person name="Kingan S."/>
            <person name="Baybayan P."/>
            <person name="Concepcion G."/>
            <person name="Jordan M."/>
            <person name="Riva A."/>
            <person name="Barbazuk W."/>
            <person name="Harkins T."/>
        </authorList>
    </citation>
    <scope>NUCLEOTIDE SEQUENCE [LARGE SCALE GENOMIC DNA]</scope>
    <source>
        <strain evidence="28">cv. Jamaican Lion 4</strain>
        <tissue evidence="27">Leaf</tissue>
    </source>
</reference>
<evidence type="ECO:0000256" key="10">
    <source>
        <dbReference type="ARBA" id="ARBA00022741"/>
    </source>
</evidence>
<evidence type="ECO:0000256" key="9">
    <source>
        <dbReference type="ARBA" id="ARBA00022734"/>
    </source>
</evidence>
<dbReference type="GO" id="GO:0005524">
    <property type="term" value="F:ATP binding"/>
    <property type="evidence" value="ECO:0007669"/>
    <property type="project" value="UniProtKB-KW"/>
</dbReference>
<feature type="transmembrane region" description="Helical" evidence="21">
    <location>
        <begin position="4097"/>
        <end position="4122"/>
    </location>
</feature>
<dbReference type="FunFam" id="2.90.10.10:FF:000029">
    <property type="entry name" value="G-type lectin S-receptor-like serine/threonine-protein kinase"/>
    <property type="match status" value="1"/>
</dbReference>
<dbReference type="SUPFAM" id="SSF56112">
    <property type="entry name" value="Protein kinase-like (PK-like)"/>
    <property type="match status" value="4"/>
</dbReference>
<comment type="catalytic activity">
    <reaction evidence="19">
        <text>L-seryl-[protein] + ATP = O-phospho-L-seryl-[protein] + ADP + H(+)</text>
        <dbReference type="Rhea" id="RHEA:17989"/>
        <dbReference type="Rhea" id="RHEA-COMP:9863"/>
        <dbReference type="Rhea" id="RHEA-COMP:11604"/>
        <dbReference type="ChEBI" id="CHEBI:15378"/>
        <dbReference type="ChEBI" id="CHEBI:29999"/>
        <dbReference type="ChEBI" id="CHEBI:30616"/>
        <dbReference type="ChEBI" id="CHEBI:83421"/>
        <dbReference type="ChEBI" id="CHEBI:456216"/>
        <dbReference type="EC" id="2.7.11.1"/>
    </reaction>
</comment>
<keyword evidence="28" id="KW-1185">Reference proteome</keyword>
<sequence>MSMLNIFLLSFFWFQSQYCYAIYNITSSQALSQTQTLLSSNQTFELGFFNPNNSANQYVGIWYKDISPRTVVWVANREKPLKVADSASASLTIGSNGNLELLSGKNKSVIWSTYIPVRSNGSIVELSDNGNLVLKDEKTGESLWQSFQHLGDTFLPGATLGYNLKTGANYVLTSWKSDNDPSPGNFTLGISKQLPPQVYLWINGKLPYWRSGPWDKSKFVGVPDMDTSYQSFFILEQDFEKETAFLHFNLLDQSLVTKAFVSSQGLLRLFLHNKYNVSGSWYPTWEGGTVDATYMELAESLGQSSNGRESDGFYKMSMIKLPDLYTFVNIINANNCYKWCMNNCSCVAYAFVNGIGCLVWSEDLIDIQGFSNGGEDLFIRLAQADLVLFSSTSIKNYLIFNLTPNLKAGIAESQLQNLKSAKQQDPSELCIFELDTVLAATNHFNITNKLGQGGFGSVYKAWQLWNESRGLDLVDDALAKSYSAAEAMREKPLKMADSALASLVIGSNGNLELLSGDKSVIWSTSIHVRSNTSVATLSDDGNLVLNDGISRETLWQSFQHSGDTYMPGAFLGYNVKTGENYVLTSWKSDNDTSPGNFTSGISKQSPPQSFVWINETTPHWRSGPWDKTKFIGIPEMDNSYTSSLYLQQDIEKGTNYVYFNKFDKSILIKVYVSSQGLLRYIIKYNGSASWYSAWEVPKTQCDVYGTCGAFGVCKTSESPICKCLKGFVPKSDQDWRNGIWSGGCVRRTDLLCEKNNSSNSSNGEKTDGFHKMSTLKLPDLYTYVDIKIDNDCYKWCLNNCSCVAYAYVNGIGCLVWSEDLIDIESFSYGGADLFVRLAQAELAKGEKTRKVVIILTVIFVGALLLAAVFIFHRWRTSPRSSKMINLQSEMAWPIKEILKKLGLADIIESPTHNLQGAKQQDPSELCIFELDSVLVATNHFNIRNKLGQGGFFQMNSNERDFKALFFRIILLCSFSFKCFSAINNITSSQALSQGQTLVSSNQVFELGFFSPNNSANKYVGIWYKQISPIKAVWVANRDNPVSVADSPSTLTIGSNGNLELLDRNRNSVWSTNINIQSNNTTVAILSDYGNLILKDGTQNLWESFKHPGDTFLPGAELGFNVKTGENFALTSWKSNSDPSVGKFTAEISKLKPPQAVIWINGSTPHWRSGPWAKTKFTGIPDMDTDYGSLFNIVEDAEEGTISLQYNWDYNTSNMAVGNLFISSSGVLTLASKEIDGTGYWDTDWEAPATLCDVYGVCGPFGVCNDSGSPICKCLKGFEPKLFEEWNEGNWTGGCLRRNQLLCDKNTTGLASHRGKKDGFFKISNVKLPDLYEYVEYLEFYNSGKESCQKWCLKNCSCIAYAYVQGIGCLVWSNALIDIKGFPYDAEDLFLRLAHADLVGGHKVERIIICLATLSTVGIIVVILLYLKRRRDRRKGNIMKTTDHIDLMQSSDNSRDTLQFSSQQDPSELPSFDFASILYVTNNFSSTNKLGQGGFGSVYKQEKYRKQREQLNWGTRVNIILGVARGLLYLHRDSSLRVIHRDLKASNILLDEKMNPKISDFGLARIFQGTLDLANTQKIVGTFLISHAWQLWNESKGLDFVDDALGGSCIASEAIRCLHVGLLCVQDHTTDRPSMADVVFMLSNETNRPQPFQPIFTLQSSPISQKASTTCLINQSVNYVLANALSLHYPQNLYLSSLSLKFCVCAQMGTKDKKFIALFFRVILIYIFSSKSCSAVYNITSSQALSQGQTLVSSNQVFELGFFSPNNSENKYVGIWYKQISPIRVVWVANRDNPVTVADSPPTLTIASNGNLELLDRNRNSIWSTNINIQSNNTTVAILSDYGNLILKDGTQNLWESFKHPGDTFLPGAELGFNVKTGENFFLTSWNSNSDPSVGKFTVEISKQKPPEAIIWINGSERKPRWRSGPWAKSKFSGIPEMNTFYRSYFNLVEEAEQGTTRLRFNWDYNNSTVLNMFLTSEGVVNIVGKESDESGWWYKDWEAPETPCDVYGVCGPFGVCKDSQPPICECLKGFRPKSLEEWGKGNWTRGCERRSPLLCDKNTSGLANSQRGKKDGFWKIDNVKLPDFYEFVDPVELDRADRESCQIRCLNNCSCIAYAYVDNIGCLVWSQGLIDIEWFSDGGEDLFFRLAHSELVGGDKVKNIIISLSVISSVGIIVVIVLCLLRRRARRQVTDTNNEIIKPGNKKEITERIDLIRNDNLNNLQFSKQPDTSDLPTFDLGTILHVTNNFSPTNKLGQGGYGSVYKGNLFFVFKNPRGREQLNWDARMNIILGIARGLLYLHRDSSLRVIHRDLKASNILLDEKMNPKISDFGLARIFQETVDMANTQRVVGTLGYMSPEYAMSGVFSEKSDVFSFGVLIIEIVSGKKNSNFHYYEQNLSLVAYAWQLWSEGKGVEFVDEAMGGSYVALEAIRCIHVGLLCVQDHTTDRPSMTDVIFMLSNETNLVLLLRSQMEVKNKDRIVSVSMFILFYSIPLEFSYAISNITQSESLAQGQTLISPSLKFELGFFSPYDKPKKQYVGIWYKGISPLAVVWVANRENPLAATDTSATLNIARNGNLELLDGKFNSIWSTNAVVPSNSSSLAILLDNGNLVLRDGISGENTWESFKHPGNTFLPGSVLGFNVKTGENLVLTSWKSDSNPSLGNFSYKVSQQAPPQVFILINGSTPYWRSGPWDKSKFVGSPDMDSSYSSDCHLVEDLDMGTTYLHFVDRYNGSAVLKVSISSNGVLTSEVKHSGSNIWETKWKRPENECGVYGVCGPFGVCKISESPICKCLKGFEPKSYDEWSKGNWTGGCVRRTKLLCLQNATSSSSQGGKTDGFLKMGMTKLPDFYEYLDVKGVDNCLIWCLENCSCLAYAYVNGIGCLVWSTKSPLLDIQEFSYGGQDLFLRLANAELVNKSKETAKHLISWIKSRDNPGNVLQFSTHMHEPQLPFYDFGSILAATNNFSISNKLGEGGFGPVYKAWILWSEGRAMELVDEAILGDLCNSSEVTRCIHVGLLCVQDHAKDRPTMPDVVLMLSNESHCPDPNQSVLTVESSPMQQLPSTWSVDEATISYFSYAISNITQSKSLSQGQTRISPNLKFELGFFSPNDKSKHQYVGIWYKEISPLAVVWVANRENPLAATDTSATLNIAKNGNLELLDENHNSIWSTKVVVPSNSSAVALLLDNGNLVLRDGISGENLWESLKHPGDTFLPGSVLGFNVKTGESFVLTSWRSDSDPSPGNFSYAISHQAPPQAFILINKLTPYWRSGPLDKSKYVGSPNMDRSYRSKYQLVENFNKGTTYMYFMDWYNGSAALKFYISSHGVLKSEVKQSGSNIWETEWQKPDTRCGVYGVCGPFGVCNTSESPICKCLKGFEPKSYEEWSKGNWTGGCLRRTELLCQKNTTTSLSQGEKTDGFVKMGMTKLPDLYEYLNVKGADDCQLWCLNNCSCLAYAYANGIGCLVWSTKSPLLDIQEFSSGGQDLFLRLANAELEGGKTSRKKTITLATIFAGAMLLAIMDHAEDRPAMADEVLMLSNETQCPHPKQPVFTVQSSPRTQMPSSSSVNEATISVVRLSLSNTNKCLKYKHTKHLLHFLKGKSFVETSESMEPLPKHRCPFLFAIFGVAFLTLFQHTTALDSLSSTDSLSNDQTLVSAGQVFELGFFKPGTSGWYLGICYKKIQVKTWVWVANRDAPLSNSSATLKFGDQGTLTLLDSTGNLTWSSNQTRAVKPVLQLLDSGNLVVRDENDNDPKHFLWQSFDFPTDTLLPGMKLGWDLRTGVNRYITSWRSSTDPSTGDYSFNLDYQGFPEIFLRNQQKIVYRSGPWNGERFSGVPEMNPANGLEFDFVTTQQQVYYSFLTTEGSSIISRLSVNSTGYLERYTWIESSQSWSRFWYAPKDQCDSYKECGVYGICDSNASPVCQCPKGFGPRNPQAWNLRDGSDGCFRKTNLECEKDKFLTMKMMKLPESSTVFVDRSMNIVECRKKCLANCSCTAYANAVVTNGGSGCVMWNSDLIDLRDYAEGGQVLFLRLAASDLDNDWTTKRIIIIVAVAVGGCILLLGLFFLWKRKGLCKGKSENRVAVAMSSKQSSPRETKQKTRGKDHNCLNALLCFSGTAMTAVKLFVVLFIFFPNYSSATDTITPSKPLLDDGQTLISAGEVFELGFFSPTNSVNRYVGLWYKKAPQGMILWVANRDKPLKDSSGRLSITQTGKVVILNNHSSTPIWASDSSAKNPTLQLLSTGNLVVKDGGSGKLVWQSFDHPRDTLIAGMKLGWNLETRQNWILSSWNSPNDPSTGNYTYEVDPRGLPQIIQRKGSEVQYRSGSWDGVRFGGEPPVGPNPLITPIFVFNTSHVYYTYENNEASSLTAFRLNPSSTIEQFSWNYQRQEWVSVYTLQKDQCDSFEHCGPNGVCNVNLDLICHCPTGFVPKMPRDWERFDWGSGCVPKTKLNCSSEKGFKKFSHYKLPYGLKFLAQRTVLSIEDCKEICLRNCSCSAYALSGVSGCMLWFDEDLVDMTEYNVGGQDLYIKMAASELESSSKLVAAPENDSRRTVISISVSIITILVLLICIGGYVLWNMKNSSHKSQVLPKKSHFCNMNYAKIFLKSVFTVLLLHYCSASDSITVDQPIKDDGTVLVSNGGTFALGFFSPGKSSSRYLGIWFNFSNATIVWVANRDSPINDTTGVLSIDEAQRNLVLNDGQNVLHWSTNISSSSTNKISAQILDSGNLILLQEDNKKVIWQSFDHPTHALLSGLKLGLNLKTGLNRFITSWKSKDDPGTGNCSLRMVPNGSPQLILYKDRTKWWRAGHWNGLQWSGIPALSALPRSSFFNISFVNDQDEITVMWSVLDPSIFTYITVDGSGSILQFAWQQQQHRWVQIYNAPVDTCDNYAKCGPYGKCDLYNTSGFDCGCLPGYDPVLPQDWALRDNAGGCGKKQGALSMCGNGEGFVKLASVKVPDAATAVVEQSLSLNECREKCLRNCSCMAYGLADVRNGGSGCMTWDGPLMDMKQFLEGGQDLFVRVDAIELAKYSKSDALSPKWILSIVGLSVTAAVLLIASVLYCLKQRKRKDVVLGQPSTMLNDISGSLMRFENSPSKTSREKTDVLFFDFSTVAAATDNFSPVNMLGYGGFGSVYKIWDLWIEGKVLEIIDESLAEPYPSEQVLRCIQIGLLCVQELAVDRPTMLEVVFMLGHETPLQSPKRPAFIFKNTGSDTSTSKGVSVNDITSTSAMVSSEPLWLITLLLLALLPSSSCFSLTAITPKQPLKDGDILISANKTFALGFFSPANTRNRYIGVWYYKIPEKTVVWVANRDSPLSDTSGVLSIDSHGGLVIHANKSRSSVFWTANASVHHEDSFMAKLLDVGNLVLLRNNTDGTPLWQSFDYPTDTMLPYMKIGLNRVTGLDRFLTSWKSAEDPGTGSVTYRFDPNGNPQLILYKGRAPCWRTGSWTGREFCGIPEMTPFFIFNGSFVNNEDEVGTVYWLTNDSILSRMMIDESGMVRRYTWHDQTRQWQEFLSLPREVCDSYSHCGSNGICDRSNPERFECTCLPGFEPRSPGDWFLRDGSGGCVRKPGLAPTCGKGEGFVKLARVKIPDTSKARVNMSLSLEGCEKECLANCSCTAYANAEVTGGSGIGCLTWHGDLVDSRTYPMSGQDFYVRVDSITLAKYKKDSNSSINKRGKLEIALGSFAVLLLMIMFTILYCRTHSIRKVNEEQRKYLHNVSESLSTYLDDFSGQKELDESGSELPAFDLKIIAAATNNFSIDNKLGEGGFGSVYKVWDLWNEGRALEIMDSSLDELYGDKALRCMTIGLLCVQDSASDRPTMLEVAIMLGNEAVIPTPKQPAFVFKRGYTANEDPSTSEGLDSVNDDGDLLISTPDKFALGFFSPANSRNRYVGIWYHKIHEQTIVWVANRDSPLNDTSGVLAIDSHGGLVIYGNKSRGSPHWSANVSVPAENNCMAKLLDIGNLVLFRNNSAQTLLWQSFDHPTNTMLPFMKLGLNRVTGVDRFLTSWKSAEDPGTGNNSFGFDPTGYPQWFLNQGGAPRWRLGSWTGRGWSGVPQMTPNFIFNFSFVNNQDELSITYGIRNMSILSRMVLDESGTVYRSTWQEQNERWLKFWSAPTETCDTYKLCGPNGICDPTNTDRFECTCLPGFDPKSPQDWYLRDGSGGCVKKQVLGRKCGNGEGFLKLEHVKVPDTSKTFVNMSRSLVSCEQECLKNCNCTAYASADLIGGIGCITWHGNLVDARTYPNAGQDFYLRVDSITLAQYSKSKSKNSSSISNIGKVGIALGSVALLFLIFLAVWDLWKEGRALESIDSTIDESFGGLALRCITIGLLCVQEYAVDRPTMSEVIFMLGNETTLADPKQPAFVFKKGYANSNGDPSTTGGIISVNDITCTVIEAR</sequence>
<evidence type="ECO:0000256" key="21">
    <source>
        <dbReference type="SAM" id="Phobius"/>
    </source>
</evidence>
<dbReference type="PROSITE" id="PS50026">
    <property type="entry name" value="EGF_3"/>
    <property type="match status" value="5"/>
</dbReference>
<feature type="transmembrane region" description="Helical" evidence="21">
    <location>
        <begin position="5223"/>
        <end position="5245"/>
    </location>
</feature>
<name>A0A7J6HRU8_CANSA</name>
<dbReference type="GO" id="GO:0045087">
    <property type="term" value="P:innate immune response"/>
    <property type="evidence" value="ECO:0007669"/>
    <property type="project" value="UniProtKB-ARBA"/>
</dbReference>
<feature type="domain" description="Bulb-type lectin" evidence="25">
    <location>
        <begin position="3074"/>
        <end position="3199"/>
    </location>
</feature>
<keyword evidence="16" id="KW-0675">Receptor</keyword>
<evidence type="ECO:0000313" key="28">
    <source>
        <dbReference type="Proteomes" id="UP000583929"/>
    </source>
</evidence>
<feature type="domain" description="Apple" evidence="26">
    <location>
        <begin position="4441"/>
        <end position="4520"/>
    </location>
</feature>
<dbReference type="Pfam" id="PF00954">
    <property type="entry name" value="S_locus_glycop"/>
    <property type="match status" value="11"/>
</dbReference>
<keyword evidence="4" id="KW-0723">Serine/threonine-protein kinase</keyword>
<evidence type="ECO:0000256" key="22">
    <source>
        <dbReference type="SAM" id="SignalP"/>
    </source>
</evidence>
<keyword evidence="20" id="KW-0245">EGF-like domain</keyword>
<dbReference type="FunFam" id="2.90.10.10:FF:000009">
    <property type="entry name" value="Receptor-like serine/threonine-protein kinase SD1-8"/>
    <property type="match status" value="1"/>
</dbReference>
<evidence type="ECO:0000256" key="2">
    <source>
        <dbReference type="ARBA" id="ARBA00012513"/>
    </source>
</evidence>
<evidence type="ECO:0000256" key="18">
    <source>
        <dbReference type="ARBA" id="ARBA00047899"/>
    </source>
</evidence>
<dbReference type="FunFam" id="1.10.510.10:FF:000345">
    <property type="entry name" value="G-type lectin S-receptor-like serine/threonine-protein kinase"/>
    <property type="match status" value="1"/>
</dbReference>
<evidence type="ECO:0000256" key="15">
    <source>
        <dbReference type="ARBA" id="ARBA00023157"/>
    </source>
</evidence>
<feature type="domain" description="Apple" evidence="26">
    <location>
        <begin position="308"/>
        <end position="382"/>
    </location>
</feature>
<evidence type="ECO:0000256" key="7">
    <source>
        <dbReference type="ARBA" id="ARBA00022692"/>
    </source>
</evidence>
<evidence type="ECO:0000256" key="11">
    <source>
        <dbReference type="ARBA" id="ARBA00022777"/>
    </source>
</evidence>
<keyword evidence="11" id="KW-0418">Kinase</keyword>
<evidence type="ECO:0000256" key="1">
    <source>
        <dbReference type="ARBA" id="ARBA00004251"/>
    </source>
</evidence>
<evidence type="ECO:0000259" key="24">
    <source>
        <dbReference type="PROSITE" id="PS50026"/>
    </source>
</evidence>
<dbReference type="InterPro" id="IPR001480">
    <property type="entry name" value="Bulb-type_lectin_dom"/>
</dbReference>
<feature type="transmembrane region" description="Helical" evidence="21">
    <location>
        <begin position="6262"/>
        <end position="6283"/>
    </location>
</feature>
<keyword evidence="12" id="KW-0067">ATP-binding</keyword>
<feature type="signal peptide" evidence="22">
    <location>
        <begin position="1"/>
        <end position="21"/>
    </location>
</feature>
<proteinExistence type="predicted"/>
<feature type="domain" description="Bulb-type lectin" evidence="25">
    <location>
        <begin position="3630"/>
        <end position="3749"/>
    </location>
</feature>
<evidence type="ECO:0000256" key="5">
    <source>
        <dbReference type="ARBA" id="ARBA00022553"/>
    </source>
</evidence>
<keyword evidence="14 21" id="KW-0472">Membrane</keyword>
<feature type="transmembrane region" description="Helical" evidence="21">
    <location>
        <begin position="851"/>
        <end position="872"/>
    </location>
</feature>
<feature type="domain" description="Bulb-type lectin" evidence="25">
    <location>
        <begin position="4608"/>
        <end position="4731"/>
    </location>
</feature>
<evidence type="ECO:0000256" key="6">
    <source>
        <dbReference type="ARBA" id="ARBA00022679"/>
    </source>
</evidence>
<feature type="transmembrane region" description="Helical" evidence="21">
    <location>
        <begin position="964"/>
        <end position="982"/>
    </location>
</feature>
<feature type="domain" description="Bulb-type lectin" evidence="25">
    <location>
        <begin position="5840"/>
        <end position="5965"/>
    </location>
</feature>
<feature type="transmembrane region" description="Helical" evidence="21">
    <location>
        <begin position="1717"/>
        <end position="1736"/>
    </location>
</feature>
<evidence type="ECO:0000256" key="3">
    <source>
        <dbReference type="ARBA" id="ARBA00022475"/>
    </source>
</evidence>
<comment type="caution">
    <text evidence="20">Lacks conserved residue(s) required for the propagation of feature annotation.</text>
</comment>
<dbReference type="EC" id="2.7.11.1" evidence="2"/>
<feature type="domain" description="Bulb-type lectin" evidence="25">
    <location>
        <begin position="1735"/>
        <end position="1859"/>
    </location>
</feature>
<feature type="transmembrane region" description="Helical" evidence="21">
    <location>
        <begin position="4542"/>
        <end position="4565"/>
    </location>
</feature>
<feature type="transmembrane region" description="Helical" evidence="21">
    <location>
        <begin position="2160"/>
        <end position="2181"/>
    </location>
</feature>
<dbReference type="InterPro" id="IPR008271">
    <property type="entry name" value="Ser/Thr_kinase_AS"/>
</dbReference>
<evidence type="ECO:0000259" key="25">
    <source>
        <dbReference type="PROSITE" id="PS50927"/>
    </source>
</evidence>
<feature type="transmembrane region" description="Helical" evidence="21">
    <location>
        <begin position="5667"/>
        <end position="5686"/>
    </location>
</feature>
<dbReference type="Pfam" id="PF08276">
    <property type="entry name" value="PAN_2"/>
    <property type="match status" value="11"/>
</dbReference>
<gene>
    <name evidence="27" type="ORF">G4B88_019718</name>
</gene>
<dbReference type="SMART" id="SM00220">
    <property type="entry name" value="S_TKc"/>
    <property type="match status" value="1"/>
</dbReference>
<comment type="subcellular location">
    <subcellularLocation>
        <location evidence="1">Cell membrane</location>
        <topology evidence="1">Single-pass type I membrane protein</topology>
    </subcellularLocation>
</comment>
<feature type="domain" description="EGF-like" evidence="24">
    <location>
        <begin position="6102"/>
        <end position="6140"/>
    </location>
</feature>
<keyword evidence="10" id="KW-0547">Nucleotide-binding</keyword>
<feature type="transmembrane region" description="Helical" evidence="21">
    <location>
        <begin position="1405"/>
        <end position="1426"/>
    </location>
</feature>
<feature type="domain" description="Apple" evidence="26">
    <location>
        <begin position="4929"/>
        <end position="5010"/>
    </location>
</feature>
<feature type="chain" id="PRO_5029664983" description="non-specific serine/threonine protein kinase" evidence="22">
    <location>
        <begin position="22"/>
        <end position="6382"/>
    </location>
</feature>
<dbReference type="InterPro" id="IPR000742">
    <property type="entry name" value="EGF"/>
</dbReference>
<dbReference type="GO" id="GO:0048544">
    <property type="term" value="P:recognition of pollen"/>
    <property type="evidence" value="ECO:0007669"/>
    <property type="project" value="InterPro"/>
</dbReference>
<feature type="domain" description="Bulb-type lectin" evidence="25">
    <location>
        <begin position="2497"/>
        <end position="2622"/>
    </location>
</feature>
<dbReference type="Pfam" id="PF01453">
    <property type="entry name" value="B_lectin"/>
    <property type="match status" value="11"/>
</dbReference>
<dbReference type="InterPro" id="IPR003609">
    <property type="entry name" value="Pan_app"/>
</dbReference>
<dbReference type="InterPro" id="IPR000858">
    <property type="entry name" value="S_locus_glycoprot_dom"/>
</dbReference>
<keyword evidence="15" id="KW-1015">Disulfide bond</keyword>
<evidence type="ECO:0000256" key="12">
    <source>
        <dbReference type="ARBA" id="ARBA00022840"/>
    </source>
</evidence>
<evidence type="ECO:0000256" key="14">
    <source>
        <dbReference type="ARBA" id="ARBA00023136"/>
    </source>
</evidence>
<dbReference type="FunFam" id="1.10.510.10:FF:001023">
    <property type="entry name" value="Os07g0541700 protein"/>
    <property type="match status" value="1"/>
</dbReference>
<dbReference type="InterPro" id="IPR000719">
    <property type="entry name" value="Prot_kinase_dom"/>
</dbReference>
<keyword evidence="7 21" id="KW-0812">Transmembrane</keyword>
<dbReference type="EMBL" id="JAATIQ010000029">
    <property type="protein sequence ID" value="KAF4397997.1"/>
    <property type="molecule type" value="Genomic_DNA"/>
</dbReference>
<feature type="domain" description="Protein kinase" evidence="23">
    <location>
        <begin position="1392"/>
        <end position="1715"/>
    </location>
</feature>
<dbReference type="Gene3D" id="3.30.200.20">
    <property type="entry name" value="Phosphorylase Kinase, domain 1"/>
    <property type="match status" value="4"/>
</dbReference>
<feature type="domain" description="Apple" evidence="26">
    <location>
        <begin position="5562"/>
        <end position="5644"/>
    </location>
</feature>
<feature type="domain" description="EGF-like" evidence="24">
    <location>
        <begin position="1247"/>
        <end position="1283"/>
    </location>
</feature>
<dbReference type="Gene3D" id="1.10.510.10">
    <property type="entry name" value="Transferase(Phosphotransferase) domain 1"/>
    <property type="match status" value="3"/>
</dbReference>
<dbReference type="PROSITE" id="PS00108">
    <property type="entry name" value="PROTEIN_KINASE_ST"/>
    <property type="match status" value="2"/>
</dbReference>
<feature type="domain" description="Apple" evidence="26">
    <location>
        <begin position="2055"/>
        <end position="2147"/>
    </location>
</feature>
<feature type="domain" description="Apple" evidence="26">
    <location>
        <begin position="1302"/>
        <end position="1393"/>
    </location>
</feature>
<keyword evidence="8 22" id="KW-0732">Signal</keyword>
<feature type="domain" description="Apple" evidence="26">
    <location>
        <begin position="6161"/>
        <end position="6241"/>
    </location>
</feature>
<evidence type="ECO:0000313" key="27">
    <source>
        <dbReference type="EMBL" id="KAF4397997.1"/>
    </source>
</evidence>
<feature type="transmembrane region" description="Helical" evidence="21">
    <location>
        <begin position="4586"/>
        <end position="4604"/>
    </location>
</feature>
<comment type="caution">
    <text evidence="27">The sequence shown here is derived from an EMBL/GenBank/DDBJ whole genome shotgun (WGS) entry which is preliminary data.</text>
</comment>
<dbReference type="SMART" id="SM00181">
    <property type="entry name" value="EGF"/>
    <property type="match status" value="10"/>
</dbReference>
<evidence type="ECO:0000259" key="26">
    <source>
        <dbReference type="PROSITE" id="PS50948"/>
    </source>
</evidence>
<evidence type="ECO:0000256" key="17">
    <source>
        <dbReference type="ARBA" id="ARBA00023180"/>
    </source>
</evidence>
<keyword evidence="17" id="KW-0325">Glycoprotein</keyword>
<feature type="domain" description="Bulb-type lectin" evidence="25">
    <location>
        <begin position="982"/>
        <end position="1106"/>
    </location>
</feature>
<dbReference type="GO" id="GO:0030246">
    <property type="term" value="F:carbohydrate binding"/>
    <property type="evidence" value="ECO:0007669"/>
    <property type="project" value="UniProtKB-KW"/>
</dbReference>
<evidence type="ECO:0000256" key="19">
    <source>
        <dbReference type="ARBA" id="ARBA00048679"/>
    </source>
</evidence>
<evidence type="ECO:0000256" key="4">
    <source>
        <dbReference type="ARBA" id="ARBA00022527"/>
    </source>
</evidence>